<dbReference type="AlphaFoldDB" id="A0AA40DIK7"/>
<feature type="domain" description="NmrA-like" evidence="4">
    <location>
        <begin position="4"/>
        <end position="274"/>
    </location>
</feature>
<sequence>MSATHTVFVSAATGSQGSNLARQLRSIGWAVHTTVRNPDTPAAKTLTGQGVELTVGDWDDEAALQASIAGCDMLFLNLSPSFQNLGSERVQARKILAVAKASGVRHVVYSSGPAAKHIEKLPIWNASSLVGLTLLSKQAIEETLKEAGFEAWTILRGSTFMQNFLAPKVAMYAGLVDTNIWTMALLAGDKMPLVDANDIAKFAAAAFQDPERFKGKDVVVVGDELTPEEIMECLSEETGRKLKFVALTDAEIEAQKAVNPLITAQLALRELKNFMKAEESRSWGIPMATFKEFLAHNKDLVKQTYP</sequence>
<comment type="caution">
    <text evidence="5">The sequence shown here is derived from an EMBL/GenBank/DDBJ whole genome shotgun (WGS) entry which is preliminary data.</text>
</comment>
<dbReference type="InterPro" id="IPR051164">
    <property type="entry name" value="NmrA-like_oxidored"/>
</dbReference>
<comment type="similarity">
    <text evidence="1">Belongs to the NmrA-type oxidoreductase family.</text>
</comment>
<accession>A0AA40DIK7</accession>
<dbReference type="EMBL" id="JAUIRO010000009">
    <property type="protein sequence ID" value="KAK0702067.1"/>
    <property type="molecule type" value="Genomic_DNA"/>
</dbReference>
<evidence type="ECO:0000256" key="2">
    <source>
        <dbReference type="ARBA" id="ARBA00022857"/>
    </source>
</evidence>
<dbReference type="PANTHER" id="PTHR42748">
    <property type="entry name" value="NITROGEN METABOLITE REPRESSION PROTEIN NMRA FAMILY MEMBER"/>
    <property type="match status" value="1"/>
</dbReference>
<evidence type="ECO:0000259" key="4">
    <source>
        <dbReference type="Pfam" id="PF05368"/>
    </source>
</evidence>
<dbReference type="Proteomes" id="UP001172101">
    <property type="component" value="Unassembled WGS sequence"/>
</dbReference>
<keyword evidence="6" id="KW-1185">Reference proteome</keyword>
<evidence type="ECO:0000256" key="3">
    <source>
        <dbReference type="ARBA" id="ARBA00023002"/>
    </source>
</evidence>
<keyword evidence="2" id="KW-0521">NADP</keyword>
<evidence type="ECO:0000256" key="1">
    <source>
        <dbReference type="ARBA" id="ARBA00006328"/>
    </source>
</evidence>
<dbReference type="Pfam" id="PF05368">
    <property type="entry name" value="NmrA"/>
    <property type="match status" value="1"/>
</dbReference>
<proteinExistence type="inferred from homology"/>
<dbReference type="InterPro" id="IPR008030">
    <property type="entry name" value="NmrA-like"/>
</dbReference>
<protein>
    <recommendedName>
        <fullName evidence="4">NmrA-like domain-containing protein</fullName>
    </recommendedName>
</protein>
<evidence type="ECO:0000313" key="6">
    <source>
        <dbReference type="Proteomes" id="UP001172101"/>
    </source>
</evidence>
<keyword evidence="3" id="KW-0560">Oxidoreductase</keyword>
<dbReference type="GO" id="GO:0016491">
    <property type="term" value="F:oxidoreductase activity"/>
    <property type="evidence" value="ECO:0007669"/>
    <property type="project" value="UniProtKB-KW"/>
</dbReference>
<dbReference type="SUPFAM" id="SSF51735">
    <property type="entry name" value="NAD(P)-binding Rossmann-fold domains"/>
    <property type="match status" value="1"/>
</dbReference>
<organism evidence="5 6">
    <name type="scientific">Lasiosphaeria miniovina</name>
    <dbReference type="NCBI Taxonomy" id="1954250"/>
    <lineage>
        <taxon>Eukaryota</taxon>
        <taxon>Fungi</taxon>
        <taxon>Dikarya</taxon>
        <taxon>Ascomycota</taxon>
        <taxon>Pezizomycotina</taxon>
        <taxon>Sordariomycetes</taxon>
        <taxon>Sordariomycetidae</taxon>
        <taxon>Sordariales</taxon>
        <taxon>Lasiosphaeriaceae</taxon>
        <taxon>Lasiosphaeria</taxon>
    </lineage>
</organism>
<dbReference type="GeneID" id="85327752"/>
<reference evidence="5" key="1">
    <citation type="submission" date="2023-06" db="EMBL/GenBank/DDBJ databases">
        <title>Genome-scale phylogeny and comparative genomics of the fungal order Sordariales.</title>
        <authorList>
            <consortium name="Lawrence Berkeley National Laboratory"/>
            <person name="Hensen N."/>
            <person name="Bonometti L."/>
            <person name="Westerberg I."/>
            <person name="Brannstrom I.O."/>
            <person name="Guillou S."/>
            <person name="Cros-Aarteil S."/>
            <person name="Calhoun S."/>
            <person name="Haridas S."/>
            <person name="Kuo A."/>
            <person name="Mondo S."/>
            <person name="Pangilinan J."/>
            <person name="Riley R."/>
            <person name="LaButti K."/>
            <person name="Andreopoulos B."/>
            <person name="Lipzen A."/>
            <person name="Chen C."/>
            <person name="Yanf M."/>
            <person name="Daum C."/>
            <person name="Ng V."/>
            <person name="Clum A."/>
            <person name="Steindorff A."/>
            <person name="Ohm R."/>
            <person name="Martin F."/>
            <person name="Silar P."/>
            <person name="Natvig D."/>
            <person name="Lalanne C."/>
            <person name="Gautier V."/>
            <person name="Ament-velasquez S.L."/>
            <person name="Kruys A."/>
            <person name="Hutchinson M.I."/>
            <person name="Powell A.J."/>
            <person name="Barry K."/>
            <person name="Miller A.N."/>
            <person name="Grigoriev I.V."/>
            <person name="Debuchy R."/>
            <person name="Gladieux P."/>
            <person name="Thoren M.H."/>
            <person name="Johannesson H."/>
        </authorList>
    </citation>
    <scope>NUCLEOTIDE SEQUENCE</scope>
    <source>
        <strain evidence="5">SMH2392-1A</strain>
    </source>
</reference>
<dbReference type="GO" id="GO:0005634">
    <property type="term" value="C:nucleus"/>
    <property type="evidence" value="ECO:0007669"/>
    <property type="project" value="TreeGrafter"/>
</dbReference>
<dbReference type="InterPro" id="IPR036291">
    <property type="entry name" value="NAD(P)-bd_dom_sf"/>
</dbReference>
<dbReference type="RefSeq" id="XP_060289731.1">
    <property type="nucleotide sequence ID" value="XM_060444482.1"/>
</dbReference>
<evidence type="ECO:0000313" key="5">
    <source>
        <dbReference type="EMBL" id="KAK0702067.1"/>
    </source>
</evidence>
<dbReference type="Gene3D" id="3.40.50.720">
    <property type="entry name" value="NAD(P)-binding Rossmann-like Domain"/>
    <property type="match status" value="1"/>
</dbReference>
<name>A0AA40DIK7_9PEZI</name>
<gene>
    <name evidence="5" type="ORF">B0T26DRAFT_744953</name>
</gene>
<dbReference type="PANTHER" id="PTHR42748:SF30">
    <property type="entry name" value="NMRA-LIKE DOMAIN-CONTAINING PROTEIN"/>
    <property type="match status" value="1"/>
</dbReference>